<comment type="function">
    <text evidence="5">Subunit of the V0 complex of vacuolar(H+)-ATPase (V-ATPase), a multisubunit enzyme composed of a peripheral complex (V1) that hydrolyzes ATP and a membrane integral complex (V0) that translocates protons. V-ATPase is responsible for acidifying and maintaining the pH of intracellular compartments and in some cell types, is targeted to the plasma membrane, where it is responsible for acidifying the extracellular environment.</text>
</comment>
<dbReference type="Proteomes" id="UP000316726">
    <property type="component" value="Chromosome 2"/>
</dbReference>
<dbReference type="InterPro" id="IPR044911">
    <property type="entry name" value="V-type_ATPase_csu/dsu_dom_3"/>
</dbReference>
<dbReference type="InterPro" id="IPR016727">
    <property type="entry name" value="ATPase_V0-cplx_dsu"/>
</dbReference>
<dbReference type="GO" id="GO:0046961">
    <property type="term" value="F:proton-transporting ATPase activity, rotational mechanism"/>
    <property type="evidence" value="ECO:0007669"/>
    <property type="project" value="InterPro"/>
</dbReference>
<name>A0A5B8MHL7_9CHLO</name>
<dbReference type="PIRSF" id="PIRSF018497">
    <property type="entry name" value="V-ATP_synth_D"/>
    <property type="match status" value="1"/>
</dbReference>
<dbReference type="SUPFAM" id="SSF103486">
    <property type="entry name" value="V-type ATP synthase subunit C"/>
    <property type="match status" value="1"/>
</dbReference>
<dbReference type="FunFam" id="1.10.132.50:FF:000002">
    <property type="entry name" value="V-type proton ATPase subunit"/>
    <property type="match status" value="1"/>
</dbReference>
<sequence>MEALYFNAKDGFLEAILRGFLSELLTTSDYNNLCECETLDDLKLQLSGTCYGKFLQNESSNLHPTTLVERCVDQFLDEFNYLRCNSEAPLSTFLEYCTYGHMIDNVVLIVTGTLHDRDVQELLEKCHPLGMFDGIASLAVAQNVQDIYKIVLIDTPLAKYFSENLSSEDLDEMNIEILRNTLYKAYLKDFVTYCKGFNSTTSRLMEHLLNFEADRRTISIAINSLHTDLTVDDKMKLFTDFGQLYPSAGKFLATAQDVEQITSVLDGYPSYSDIVSKMRYDGNQMLDKFWYDKEMNMCRDTFQEQFHYGVFYSYFKLKEQEIRNIMWIAECIAQVQRTRIHDGIVVTYR</sequence>
<dbReference type="Pfam" id="PF01992">
    <property type="entry name" value="vATP-synt_AC39"/>
    <property type="match status" value="1"/>
</dbReference>
<keyword evidence="2 5" id="KW-0813">Transport</keyword>
<evidence type="ECO:0000256" key="5">
    <source>
        <dbReference type="PIRNR" id="PIRNR018497"/>
    </source>
</evidence>
<dbReference type="InterPro" id="IPR036079">
    <property type="entry name" value="ATPase_csu/dsu_sf"/>
</dbReference>
<gene>
    <name evidence="6" type="ORF">A3770_02p13800</name>
</gene>
<proteinExistence type="inferred from homology"/>
<evidence type="ECO:0000313" key="7">
    <source>
        <dbReference type="Proteomes" id="UP000316726"/>
    </source>
</evidence>
<keyword evidence="4 5" id="KW-0406">Ion transport</keyword>
<dbReference type="GO" id="GO:0033179">
    <property type="term" value="C:proton-transporting V-type ATPase, V0 domain"/>
    <property type="evidence" value="ECO:0007669"/>
    <property type="project" value="InterPro"/>
</dbReference>
<dbReference type="InterPro" id="IPR035067">
    <property type="entry name" value="V-type_ATPase_csu/dsu"/>
</dbReference>
<dbReference type="OrthoDB" id="10250083at2759"/>
<protein>
    <recommendedName>
        <fullName evidence="5">V-type proton ATPase subunit</fullName>
    </recommendedName>
</protein>
<evidence type="ECO:0000256" key="4">
    <source>
        <dbReference type="ARBA" id="ARBA00023065"/>
    </source>
</evidence>
<comment type="similarity">
    <text evidence="1 5">Belongs to the V-ATPase V0D/AC39 subunit family.</text>
</comment>
<dbReference type="PANTHER" id="PTHR11028">
    <property type="entry name" value="VACUOLAR ATP SYNTHASE SUBUNIT AC39"/>
    <property type="match status" value="1"/>
</dbReference>
<dbReference type="AlphaFoldDB" id="A0A5B8MHL7"/>
<evidence type="ECO:0000313" key="6">
    <source>
        <dbReference type="EMBL" id="QDZ18862.1"/>
    </source>
</evidence>
<keyword evidence="7" id="KW-1185">Reference proteome</keyword>
<evidence type="ECO:0000256" key="2">
    <source>
        <dbReference type="ARBA" id="ARBA00022448"/>
    </source>
</evidence>
<organism evidence="6 7">
    <name type="scientific">Chloropicon primus</name>
    <dbReference type="NCBI Taxonomy" id="1764295"/>
    <lineage>
        <taxon>Eukaryota</taxon>
        <taxon>Viridiplantae</taxon>
        <taxon>Chlorophyta</taxon>
        <taxon>Chloropicophyceae</taxon>
        <taxon>Chloropicales</taxon>
        <taxon>Chloropicaceae</taxon>
        <taxon>Chloropicon</taxon>
    </lineage>
</organism>
<evidence type="ECO:0000256" key="1">
    <source>
        <dbReference type="ARBA" id="ARBA00006709"/>
    </source>
</evidence>
<dbReference type="STRING" id="1764295.A0A5B8MHL7"/>
<comment type="subunit">
    <text evidence="5">V-ATPase is a heteromultimeric enzyme made up of two complexes: the ATP-hydrolytic V1 complex and the proton translocation V0 complex.</text>
</comment>
<evidence type="ECO:0000256" key="3">
    <source>
        <dbReference type="ARBA" id="ARBA00022781"/>
    </source>
</evidence>
<reference evidence="6 7" key="1">
    <citation type="submission" date="2018-07" db="EMBL/GenBank/DDBJ databases">
        <title>The complete nuclear genome of the prasinophyte Chloropicon primus (CCMP1205).</title>
        <authorList>
            <person name="Pombert J.-F."/>
            <person name="Otis C."/>
            <person name="Turmel M."/>
            <person name="Lemieux C."/>
        </authorList>
    </citation>
    <scope>NUCLEOTIDE SEQUENCE [LARGE SCALE GENOMIC DNA]</scope>
    <source>
        <strain evidence="6 7">CCMP1205</strain>
    </source>
</reference>
<keyword evidence="3 5" id="KW-0375">Hydrogen ion transport</keyword>
<dbReference type="EMBL" id="CP031035">
    <property type="protein sequence ID" value="QDZ18862.1"/>
    <property type="molecule type" value="Genomic_DNA"/>
</dbReference>
<dbReference type="Gene3D" id="1.20.1690.10">
    <property type="entry name" value="V-type ATP synthase subunit C domain"/>
    <property type="match status" value="2"/>
</dbReference>
<dbReference type="InterPro" id="IPR002843">
    <property type="entry name" value="ATPase_V0-cplx_csu/dsu"/>
</dbReference>
<dbReference type="Gene3D" id="1.10.132.50">
    <property type="entry name" value="ATP synthase (C/AC39) subunit, domain 3"/>
    <property type="match status" value="1"/>
</dbReference>
<accession>A0A5B8MHL7</accession>
<dbReference type="FunFam" id="1.20.1690.10:FF:000003">
    <property type="entry name" value="V-type proton ATPase subunit"/>
    <property type="match status" value="1"/>
</dbReference>